<feature type="compositionally biased region" description="Polar residues" evidence="1">
    <location>
        <begin position="41"/>
        <end position="52"/>
    </location>
</feature>
<comment type="caution">
    <text evidence="2">The sequence shown here is derived from an EMBL/GenBank/DDBJ whole genome shotgun (WGS) entry which is preliminary data.</text>
</comment>
<dbReference type="Proteomes" id="UP000801492">
    <property type="component" value="Unassembled WGS sequence"/>
</dbReference>
<gene>
    <name evidence="2" type="ORF">ILUMI_18840</name>
</gene>
<sequence length="338" mass="38743">MCLRETNELEGLLESNSKHEGKSTSNSENEAYSRVLRKSSESNSTSDIQASDTTLENSLSVASCSYKTSDVKRSNSSDLTVTKNKPQRILCHRNVQSKSNLIQKKKKEFLLEENQTCTSKDGTKWKSRRGVPELGKSSRGDLYETVLLKTDNDNYILTICQAKPNKNVLLLSTLHNVTINRDEKKKKPETVPYYSDTKYGVDVPDQMARKYTVNASYKRLHTIQRNHRKKIKRRDFLLELAEQLAEEYKSKEAVKEGTSRKKEIDKKQAATETRIQKRKTCQTQKCENKTYDACVKCKPFYWPTNPNKKPDLLDSFISKTISASYVKLNEYDPVSGHS</sequence>
<evidence type="ECO:0000256" key="1">
    <source>
        <dbReference type="SAM" id="MobiDB-lite"/>
    </source>
</evidence>
<name>A0A8K0CKH4_IGNLU</name>
<evidence type="ECO:0000313" key="3">
    <source>
        <dbReference type="Proteomes" id="UP000801492"/>
    </source>
</evidence>
<dbReference type="OrthoDB" id="6779608at2759"/>
<organism evidence="2 3">
    <name type="scientific">Ignelater luminosus</name>
    <name type="common">Cucubano</name>
    <name type="synonym">Pyrophorus luminosus</name>
    <dbReference type="NCBI Taxonomy" id="2038154"/>
    <lineage>
        <taxon>Eukaryota</taxon>
        <taxon>Metazoa</taxon>
        <taxon>Ecdysozoa</taxon>
        <taxon>Arthropoda</taxon>
        <taxon>Hexapoda</taxon>
        <taxon>Insecta</taxon>
        <taxon>Pterygota</taxon>
        <taxon>Neoptera</taxon>
        <taxon>Endopterygota</taxon>
        <taxon>Coleoptera</taxon>
        <taxon>Polyphaga</taxon>
        <taxon>Elateriformia</taxon>
        <taxon>Elateroidea</taxon>
        <taxon>Elateridae</taxon>
        <taxon>Agrypninae</taxon>
        <taxon>Pyrophorini</taxon>
        <taxon>Ignelater</taxon>
    </lineage>
</organism>
<evidence type="ECO:0000313" key="2">
    <source>
        <dbReference type="EMBL" id="KAF2887331.1"/>
    </source>
</evidence>
<dbReference type="EMBL" id="VTPC01084024">
    <property type="protein sequence ID" value="KAF2887331.1"/>
    <property type="molecule type" value="Genomic_DNA"/>
</dbReference>
<proteinExistence type="predicted"/>
<reference evidence="2" key="1">
    <citation type="submission" date="2019-08" db="EMBL/GenBank/DDBJ databases">
        <title>The genome of the North American firefly Photinus pyralis.</title>
        <authorList>
            <consortium name="Photinus pyralis genome working group"/>
            <person name="Fallon T.R."/>
            <person name="Sander Lower S.E."/>
            <person name="Weng J.-K."/>
        </authorList>
    </citation>
    <scope>NUCLEOTIDE SEQUENCE</scope>
    <source>
        <strain evidence="2">TRF0915ILg1</strain>
        <tissue evidence="2">Whole body</tissue>
    </source>
</reference>
<dbReference type="AlphaFoldDB" id="A0A8K0CKH4"/>
<keyword evidence="3" id="KW-1185">Reference proteome</keyword>
<accession>A0A8K0CKH4</accession>
<protein>
    <submittedName>
        <fullName evidence="2">Uncharacterized protein</fullName>
    </submittedName>
</protein>
<feature type="region of interest" description="Disordered" evidence="1">
    <location>
        <begin position="1"/>
        <end position="52"/>
    </location>
</feature>